<dbReference type="Gene3D" id="3.40.50.11980">
    <property type="match status" value="1"/>
</dbReference>
<dbReference type="Pfam" id="PF11977">
    <property type="entry name" value="RNase_Zc3h12a"/>
    <property type="match status" value="1"/>
</dbReference>
<protein>
    <recommendedName>
        <fullName evidence="2">RNase NYN domain-containing protein</fullName>
    </recommendedName>
</protein>
<keyword evidence="4" id="KW-1185">Reference proteome</keyword>
<proteinExistence type="predicted"/>
<organism evidence="3 4">
    <name type="scientific">Aliisedimentitalea scapharcae</name>
    <dbReference type="NCBI Taxonomy" id="1524259"/>
    <lineage>
        <taxon>Bacteria</taxon>
        <taxon>Pseudomonadati</taxon>
        <taxon>Pseudomonadota</taxon>
        <taxon>Alphaproteobacteria</taxon>
        <taxon>Rhodobacterales</taxon>
        <taxon>Roseobacteraceae</taxon>
        <taxon>Aliisedimentitalea</taxon>
    </lineage>
</organism>
<reference evidence="3 4" key="1">
    <citation type="submission" date="2023-04" db="EMBL/GenBank/DDBJ databases">
        <title>Complete genome sequence of Alisedimentitalea scapharcae.</title>
        <authorList>
            <person name="Rong J.-C."/>
            <person name="Yi M.-L."/>
            <person name="Zhao Q."/>
        </authorList>
    </citation>
    <scope>NUCLEOTIDE SEQUENCE [LARGE SCALE GENOMIC DNA]</scope>
    <source>
        <strain evidence="3 4">KCTC 42119</strain>
    </source>
</reference>
<dbReference type="RefSeq" id="WP_406645094.1">
    <property type="nucleotide sequence ID" value="NZ_CP123584.1"/>
</dbReference>
<accession>A0ABZ2XNY3</accession>
<dbReference type="InterPro" id="IPR021869">
    <property type="entry name" value="RNase_Zc3h12_NYN"/>
</dbReference>
<evidence type="ECO:0000313" key="3">
    <source>
        <dbReference type="EMBL" id="WZK87781.1"/>
    </source>
</evidence>
<dbReference type="Proteomes" id="UP001623232">
    <property type="component" value="Chromosome"/>
</dbReference>
<keyword evidence="1" id="KW-1133">Transmembrane helix</keyword>
<dbReference type="EMBL" id="CP123584">
    <property type="protein sequence ID" value="WZK87781.1"/>
    <property type="molecule type" value="Genomic_DNA"/>
</dbReference>
<feature type="transmembrane region" description="Helical" evidence="1">
    <location>
        <begin position="23"/>
        <end position="42"/>
    </location>
</feature>
<sequence length="179" mass="19844">MTTPFVSLSNLLADPPSLTDTPLLLIVAATLGLIVAGALLWARRRNRPKWIVLDGSNIMHWKDGTPQIQPLRQVIRHLESLGYAPGVVFDANAGYLIAGKYQHDSALGKRLKLPVDRVMVVPKGTPADPFILTAARDMQAPIVTNDRFRDWAQQFPEVQKPGLLIQGGYRAGQLWLKFD</sequence>
<feature type="domain" description="RNase NYN" evidence="2">
    <location>
        <begin position="50"/>
        <end position="159"/>
    </location>
</feature>
<name>A0ABZ2XNY3_9RHOB</name>
<keyword evidence="1" id="KW-0812">Transmembrane</keyword>
<evidence type="ECO:0000256" key="1">
    <source>
        <dbReference type="SAM" id="Phobius"/>
    </source>
</evidence>
<gene>
    <name evidence="3" type="ORF">QEZ52_14355</name>
</gene>
<evidence type="ECO:0000313" key="4">
    <source>
        <dbReference type="Proteomes" id="UP001623232"/>
    </source>
</evidence>
<keyword evidence="1" id="KW-0472">Membrane</keyword>
<evidence type="ECO:0000259" key="2">
    <source>
        <dbReference type="Pfam" id="PF11977"/>
    </source>
</evidence>